<dbReference type="EMBL" id="CAJVQC010007099">
    <property type="protein sequence ID" value="CAG8575244.1"/>
    <property type="molecule type" value="Genomic_DNA"/>
</dbReference>
<proteinExistence type="predicted"/>
<name>A0ACA9M935_9GLOM</name>
<organism evidence="1 2">
    <name type="scientific">Racocetra persica</name>
    <dbReference type="NCBI Taxonomy" id="160502"/>
    <lineage>
        <taxon>Eukaryota</taxon>
        <taxon>Fungi</taxon>
        <taxon>Fungi incertae sedis</taxon>
        <taxon>Mucoromycota</taxon>
        <taxon>Glomeromycotina</taxon>
        <taxon>Glomeromycetes</taxon>
        <taxon>Diversisporales</taxon>
        <taxon>Gigasporaceae</taxon>
        <taxon>Racocetra</taxon>
    </lineage>
</organism>
<accession>A0ACA9M935</accession>
<evidence type="ECO:0000313" key="1">
    <source>
        <dbReference type="EMBL" id="CAG8575244.1"/>
    </source>
</evidence>
<feature type="non-terminal residue" evidence="1">
    <location>
        <position position="106"/>
    </location>
</feature>
<keyword evidence="2" id="KW-1185">Reference proteome</keyword>
<dbReference type="Proteomes" id="UP000789920">
    <property type="component" value="Unassembled WGS sequence"/>
</dbReference>
<reference evidence="1" key="1">
    <citation type="submission" date="2021-06" db="EMBL/GenBank/DDBJ databases">
        <authorList>
            <person name="Kallberg Y."/>
            <person name="Tangrot J."/>
            <person name="Rosling A."/>
        </authorList>
    </citation>
    <scope>NUCLEOTIDE SEQUENCE</scope>
    <source>
        <strain evidence="1">MA461A</strain>
    </source>
</reference>
<gene>
    <name evidence="1" type="ORF">RPERSI_LOCUS4917</name>
</gene>
<protein>
    <submittedName>
        <fullName evidence="1">33874_t:CDS:1</fullName>
    </submittedName>
</protein>
<evidence type="ECO:0000313" key="2">
    <source>
        <dbReference type="Proteomes" id="UP000789920"/>
    </source>
</evidence>
<sequence>MLLAKIGPNLVFDCSSDLGYCDIDQNHDWTNNARQYYSNTDLGEASSFMQKVSNHNESNNDIKGNKISNTKVIDYEILNDKQKTIFSAVQHNNFSQNQKNLSGELE</sequence>
<comment type="caution">
    <text evidence="1">The sequence shown here is derived from an EMBL/GenBank/DDBJ whole genome shotgun (WGS) entry which is preliminary data.</text>
</comment>